<dbReference type="Proteomes" id="UP000827284">
    <property type="component" value="Unassembled WGS sequence"/>
</dbReference>
<dbReference type="EMBL" id="BQFW01000007">
    <property type="protein sequence ID" value="GJJ72497.1"/>
    <property type="molecule type" value="Genomic_DNA"/>
</dbReference>
<dbReference type="Pfam" id="PF00144">
    <property type="entry name" value="Beta-lactamase"/>
    <property type="match status" value="1"/>
</dbReference>
<feature type="chain" id="PRO_5040327039" description="Beta-lactamase-related domain-containing protein" evidence="2">
    <location>
        <begin position="22"/>
        <end position="706"/>
    </location>
</feature>
<sequence>MKILTVTPLLLLGAALASIEGAPLNTRQSSSNVHQNWRDAIELARNQTGTPGLSVAVLHKGEIIFAEGFGNRNNKGEPVTPETLMPIGSMTKAMTAAMIGELVAEGKLDWDKTPVVEYVPTAKFSPVLTSELTLSDYLSHRTGLPHEQTPWTKSIETNAEVYSHLKYLNLPDKLRTNMQYSNIGYAIAGSAAENVAKVPYKDLVRNKIFGPLGMTNSGFSPIEMSKRPNHSRPHYADSLKDAQDGKFHEGEFDDFFEVVAAAGEVYSNVYDILRWGSTIMNYGKLDGKQVLDKAAVEEQLAAHTIARDRRVRKEFGPATNYGFGWGIDSYKGQAMFEHTGHVLGFSSDLALFPDSELVIVTLTNIFGSSLPPLIGLYLVDEILDLPRTEDWLGKVALEQTKETYDDMAESNSGANLPPRLKNSPTVHPLEEYEGVYSSPLFSGDVMISLKTEIDEDGSEKSGLHFLFNTFTSKVEHYHFETFTFKWDFWSVRDMQLMTFITGGDGKVDAFQIKYAQDQDVVFKKQARVKAGRSIKAGKSEQSAFRLAMLARLLLTLVTLAAFAASEQTPLTDVASDGRYTFTVTDYTTVRGGAERVSPIYEGPQTLRTPSVYRSTTWSKLLDQDKKAAVRAAAPFKWRDTADSSNSHMEYALPSHSKGYWAFSAEWHILSGQLSGLNATEGFVTAIVPVSLANGAISGLMEFIDVK</sequence>
<comment type="similarity">
    <text evidence="1">Belongs to the peptidase S12 family.</text>
</comment>
<reference evidence="5" key="2">
    <citation type="journal article" date="2022" name="Microbiol. Resour. Announc.">
        <title>Whole-Genome Sequence of Entomortierella parvispora E1425, a Mucoromycotan Fungus Associated with Burkholderiaceae-Related Endosymbiotic Bacteria.</title>
        <authorList>
            <person name="Herlambang A."/>
            <person name="Guo Y."/>
            <person name="Takashima Y."/>
            <person name="Narisawa K."/>
            <person name="Ohta H."/>
            <person name="Nishizawa T."/>
        </authorList>
    </citation>
    <scope>NUCLEOTIDE SEQUENCE</scope>
    <source>
        <strain evidence="5">E1425</strain>
    </source>
</reference>
<feature type="domain" description="Beta-lactamase-related" evidence="3">
    <location>
        <begin position="41"/>
        <end position="368"/>
    </location>
</feature>
<evidence type="ECO:0000256" key="1">
    <source>
        <dbReference type="ARBA" id="ARBA00038215"/>
    </source>
</evidence>
<proteinExistence type="inferred from homology"/>
<dbReference type="OrthoDB" id="5946976at2759"/>
<evidence type="ECO:0000259" key="4">
    <source>
        <dbReference type="Pfam" id="PF11954"/>
    </source>
</evidence>
<dbReference type="Gene3D" id="2.40.128.600">
    <property type="match status" value="1"/>
</dbReference>
<feature type="signal peptide" evidence="2">
    <location>
        <begin position="1"/>
        <end position="21"/>
    </location>
</feature>
<feature type="domain" description="Peptidase S12 Pab87-related C-terminal" evidence="4">
    <location>
        <begin position="421"/>
        <end position="520"/>
    </location>
</feature>
<evidence type="ECO:0008006" key="7">
    <source>
        <dbReference type="Google" id="ProtNLM"/>
    </source>
</evidence>
<dbReference type="PANTHER" id="PTHR46825:SF15">
    <property type="entry name" value="BETA-LACTAMASE-RELATED DOMAIN-CONTAINING PROTEIN"/>
    <property type="match status" value="1"/>
</dbReference>
<evidence type="ECO:0000313" key="6">
    <source>
        <dbReference type="Proteomes" id="UP000827284"/>
    </source>
</evidence>
<evidence type="ECO:0000313" key="5">
    <source>
        <dbReference type="EMBL" id="GJJ72497.1"/>
    </source>
</evidence>
<dbReference type="InterPro" id="IPR050491">
    <property type="entry name" value="AmpC-like"/>
</dbReference>
<name>A0A9P3HA05_9FUNG</name>
<evidence type="ECO:0000256" key="2">
    <source>
        <dbReference type="SAM" id="SignalP"/>
    </source>
</evidence>
<keyword evidence="6" id="KW-1185">Reference proteome</keyword>
<evidence type="ECO:0000259" key="3">
    <source>
        <dbReference type="Pfam" id="PF00144"/>
    </source>
</evidence>
<keyword evidence="2" id="KW-0732">Signal</keyword>
<organism evidence="5 6">
    <name type="scientific">Entomortierella parvispora</name>
    <dbReference type="NCBI Taxonomy" id="205924"/>
    <lineage>
        <taxon>Eukaryota</taxon>
        <taxon>Fungi</taxon>
        <taxon>Fungi incertae sedis</taxon>
        <taxon>Mucoromycota</taxon>
        <taxon>Mortierellomycotina</taxon>
        <taxon>Mortierellomycetes</taxon>
        <taxon>Mortierellales</taxon>
        <taxon>Mortierellaceae</taxon>
        <taxon>Entomortierella</taxon>
    </lineage>
</organism>
<dbReference type="AlphaFoldDB" id="A0A9P3HA05"/>
<dbReference type="Gene3D" id="3.40.710.10">
    <property type="entry name" value="DD-peptidase/beta-lactamase superfamily"/>
    <property type="match status" value="1"/>
</dbReference>
<dbReference type="Pfam" id="PF11954">
    <property type="entry name" value="DUF3471"/>
    <property type="match status" value="1"/>
</dbReference>
<comment type="caution">
    <text evidence="5">The sequence shown here is derived from an EMBL/GenBank/DDBJ whole genome shotgun (WGS) entry which is preliminary data.</text>
</comment>
<gene>
    <name evidence="5" type="ORF">EMPS_04855</name>
</gene>
<dbReference type="InterPro" id="IPR021860">
    <property type="entry name" value="Peptidase_S12_Pab87-rel_C"/>
</dbReference>
<dbReference type="InterPro" id="IPR001466">
    <property type="entry name" value="Beta-lactam-related"/>
</dbReference>
<protein>
    <recommendedName>
        <fullName evidence="7">Beta-lactamase-related domain-containing protein</fullName>
    </recommendedName>
</protein>
<dbReference type="PANTHER" id="PTHR46825">
    <property type="entry name" value="D-ALANYL-D-ALANINE-CARBOXYPEPTIDASE/ENDOPEPTIDASE AMPH"/>
    <property type="match status" value="1"/>
</dbReference>
<reference evidence="5" key="1">
    <citation type="submission" date="2021-11" db="EMBL/GenBank/DDBJ databases">
        <authorList>
            <person name="Herlambang A."/>
            <person name="Guo Y."/>
            <person name="Takashima Y."/>
            <person name="Nishizawa T."/>
        </authorList>
    </citation>
    <scope>NUCLEOTIDE SEQUENCE</scope>
    <source>
        <strain evidence="5">E1425</strain>
    </source>
</reference>
<dbReference type="SUPFAM" id="SSF56601">
    <property type="entry name" value="beta-lactamase/transpeptidase-like"/>
    <property type="match status" value="1"/>
</dbReference>
<dbReference type="InterPro" id="IPR012338">
    <property type="entry name" value="Beta-lactam/transpept-like"/>
</dbReference>
<accession>A0A9P3HA05</accession>